<organism evidence="6 7">
    <name type="scientific">Candidatus Wolfebacteria bacterium GW2011_GWA2_47_9b</name>
    <dbReference type="NCBI Taxonomy" id="1619005"/>
    <lineage>
        <taxon>Bacteria</taxon>
        <taxon>Candidatus Wolfeibacteriota</taxon>
    </lineage>
</organism>
<dbReference type="Gene3D" id="3.90.190.20">
    <property type="entry name" value="Mur ligase, C-terminal domain"/>
    <property type="match status" value="1"/>
</dbReference>
<dbReference type="GO" id="GO:0005524">
    <property type="term" value="F:ATP binding"/>
    <property type="evidence" value="ECO:0007669"/>
    <property type="project" value="UniProtKB-KW"/>
</dbReference>
<evidence type="ECO:0000313" key="6">
    <source>
        <dbReference type="EMBL" id="KKU88329.1"/>
    </source>
</evidence>
<evidence type="ECO:0000256" key="1">
    <source>
        <dbReference type="ARBA" id="ARBA00022598"/>
    </source>
</evidence>
<feature type="domain" description="Mur ligase C-terminal" evidence="4">
    <location>
        <begin position="270"/>
        <end position="395"/>
    </location>
</feature>
<dbReference type="EMBL" id="LCPB01000032">
    <property type="protein sequence ID" value="KKU88329.1"/>
    <property type="molecule type" value="Genomic_DNA"/>
</dbReference>
<name>A0A0G1U2L8_9BACT</name>
<dbReference type="Proteomes" id="UP000033882">
    <property type="component" value="Unassembled WGS sequence"/>
</dbReference>
<dbReference type="SUPFAM" id="SSF53244">
    <property type="entry name" value="MurD-like peptide ligases, peptide-binding domain"/>
    <property type="match status" value="1"/>
</dbReference>
<keyword evidence="1 6" id="KW-0436">Ligase</keyword>
<comment type="caution">
    <text evidence="6">The sequence shown here is derived from an EMBL/GenBank/DDBJ whole genome shotgun (WGS) entry which is preliminary data.</text>
</comment>
<evidence type="ECO:0000256" key="2">
    <source>
        <dbReference type="ARBA" id="ARBA00022741"/>
    </source>
</evidence>
<proteinExistence type="predicted"/>
<dbReference type="PANTHER" id="PTHR43024">
    <property type="entry name" value="UDP-N-ACETYLMURAMOYL-TRIPEPTIDE--D-ALANYL-D-ALANINE LIGASE"/>
    <property type="match status" value="1"/>
</dbReference>
<gene>
    <name evidence="6" type="ORF">UY19_C0032G0002</name>
</gene>
<reference evidence="6 7" key="1">
    <citation type="journal article" date="2015" name="Nature">
        <title>rRNA introns, odd ribosomes, and small enigmatic genomes across a large radiation of phyla.</title>
        <authorList>
            <person name="Brown C.T."/>
            <person name="Hug L.A."/>
            <person name="Thomas B.C."/>
            <person name="Sharon I."/>
            <person name="Castelle C.J."/>
            <person name="Singh A."/>
            <person name="Wilkins M.J."/>
            <person name="Williams K.H."/>
            <person name="Banfield J.F."/>
        </authorList>
    </citation>
    <scope>NUCLEOTIDE SEQUENCE [LARGE SCALE GENOMIC DNA]</scope>
</reference>
<dbReference type="InterPro" id="IPR036615">
    <property type="entry name" value="Mur_ligase_C_dom_sf"/>
</dbReference>
<evidence type="ECO:0000313" key="7">
    <source>
        <dbReference type="Proteomes" id="UP000033882"/>
    </source>
</evidence>
<dbReference type="AlphaFoldDB" id="A0A0G1U2L8"/>
<feature type="domain" description="Mur ligase central" evidence="5">
    <location>
        <begin position="101"/>
        <end position="246"/>
    </location>
</feature>
<evidence type="ECO:0000259" key="4">
    <source>
        <dbReference type="Pfam" id="PF02875"/>
    </source>
</evidence>
<dbReference type="InterPro" id="IPR051046">
    <property type="entry name" value="MurCDEF_CellWall_CoF430Synth"/>
</dbReference>
<dbReference type="InterPro" id="IPR036565">
    <property type="entry name" value="Mur-like_cat_sf"/>
</dbReference>
<dbReference type="SUPFAM" id="SSF53623">
    <property type="entry name" value="MurD-like peptide ligases, catalytic domain"/>
    <property type="match status" value="1"/>
</dbReference>
<keyword evidence="2" id="KW-0547">Nucleotide-binding</keyword>
<protein>
    <submittedName>
        <fullName evidence="6">UDP-N-acetylmuramoyl-tripeptide-D-alanyl-D-alanine ligase</fullName>
    </submittedName>
</protein>
<dbReference type="PANTHER" id="PTHR43024:SF1">
    <property type="entry name" value="UDP-N-ACETYLMURAMOYL-TRIPEPTIDE--D-ALANYL-D-ALANINE LIGASE"/>
    <property type="match status" value="1"/>
</dbReference>
<dbReference type="InterPro" id="IPR013221">
    <property type="entry name" value="Mur_ligase_cen"/>
</dbReference>
<dbReference type="GO" id="GO:0016881">
    <property type="term" value="F:acid-amino acid ligase activity"/>
    <property type="evidence" value="ECO:0007669"/>
    <property type="project" value="InterPro"/>
</dbReference>
<evidence type="ECO:0000259" key="5">
    <source>
        <dbReference type="Pfam" id="PF08245"/>
    </source>
</evidence>
<accession>A0A0G1U2L8</accession>
<dbReference type="Pfam" id="PF08245">
    <property type="entry name" value="Mur_ligase_M"/>
    <property type="match status" value="2"/>
</dbReference>
<feature type="domain" description="Mur ligase central" evidence="5">
    <location>
        <begin position="30"/>
        <end position="70"/>
    </location>
</feature>
<dbReference type="Pfam" id="PF02875">
    <property type="entry name" value="Mur_ligase_C"/>
    <property type="match status" value="1"/>
</dbReference>
<evidence type="ECO:0000256" key="3">
    <source>
        <dbReference type="ARBA" id="ARBA00022840"/>
    </source>
</evidence>
<dbReference type="InterPro" id="IPR004101">
    <property type="entry name" value="Mur_ligase_C"/>
</dbReference>
<dbReference type="Gene3D" id="3.40.1190.10">
    <property type="entry name" value="Mur-like, catalytic domain"/>
    <property type="match status" value="1"/>
</dbReference>
<sequence length="411" mass="45109">MSFHKKVLMSVLRFLARWAIRKYQPGIIGITGSVGKTSTKEAVLAVLRQIRKVRASSGNFNNEFGLPLTILGGWTKAGGIFFWPKVIAVSLFRLLIGTSYPEVLILEYGADRPGDLKYLLDIARPQIGIVTAIGDIPVHVEFYAGPDAVAREKSHLVESLPAQGFAILNFDDDTVYDMRERTRAHVMTFGFGERAEIRTTNFENRMENGEPAGIAFKLEYGGSFVPVRLDGTFGRVQAYAAAAAAAVGLAFGMNLVKISEALSYYQVPPRRGKILQGIKETRIFDDSYNASPLSMHAAIDTIKEFKAKRKVAVFGDMLEIGKYAIEAHEEVGRLAAKVFDVIFAIGPRARFIADIANKTGIAKKNIFAFDTADEAKMTVQDVIAKGDLILVKGSRAMGLEKIVEEIKGPIV</sequence>
<keyword evidence="3" id="KW-0067">ATP-binding</keyword>